<proteinExistence type="predicted"/>
<organism evidence="1 2">
    <name type="scientific">Microbacterium alkaliflavum</name>
    <dbReference type="NCBI Taxonomy" id="3248839"/>
    <lineage>
        <taxon>Bacteria</taxon>
        <taxon>Bacillati</taxon>
        <taxon>Actinomycetota</taxon>
        <taxon>Actinomycetes</taxon>
        <taxon>Micrococcales</taxon>
        <taxon>Microbacteriaceae</taxon>
        <taxon>Microbacterium</taxon>
    </lineage>
</organism>
<comment type="caution">
    <text evidence="1">The sequence shown here is derived from an EMBL/GenBank/DDBJ whole genome shotgun (WGS) entry which is preliminary data.</text>
</comment>
<sequence length="485" mass="51916">MHYLRFNRALAQLALAELDSAHPTAGWDAARQSYEEAVRCLEPDAACPGGGIPEPSDIDSLRMAALTDLELFDDSDSVDTLRAIVLGAADDEETADEPGRLTLDVFPLELQLGDEELSSTPVRIIWYARHADDEQWAVLPGPTWSTIEVGDHLNQPFGTWGPTSGYELRADVYIGGSRQSFVAADDDVGPLSRVVSALVGVSAAVPDGWRTWPTPSEMQWHVGPDETSGLWLRRVEGAVPDDLVEPYLTAAMREWAAGTLGAFPDPVAGESPWLFGGDDVVEEWSGDAIAGATLHPFGIDAFCGGTVFEAIVGGEGVDADTAAQVYSSLVLDRAAVAMPYVDRHATVDGLAIDLPDDWDAAVGMDAVPGPELTAGSCTDGAYIDAHRYSAISPFPEALEAELAYLRDSDYVVESVDDHDVPGATDAAVIHYTWTSDSGTVYPRFELFAHAGDDDEWILNFDDYGSESTQALLDALSSVEFTAATG</sequence>
<evidence type="ECO:0008006" key="3">
    <source>
        <dbReference type="Google" id="ProtNLM"/>
    </source>
</evidence>
<accession>A0ABW7Q8R3</accession>
<dbReference type="RefSeq" id="WP_396640504.1">
    <property type="nucleotide sequence ID" value="NZ_JBIQWL010000003.1"/>
</dbReference>
<gene>
    <name evidence="1" type="ORF">ACH3VR_09295</name>
</gene>
<protein>
    <recommendedName>
        <fullName evidence="3">DUF317 domain-containing protein</fullName>
    </recommendedName>
</protein>
<dbReference type="Proteomes" id="UP001610861">
    <property type="component" value="Unassembled WGS sequence"/>
</dbReference>
<keyword evidence="2" id="KW-1185">Reference proteome</keyword>
<dbReference type="EMBL" id="JBIQWL010000003">
    <property type="protein sequence ID" value="MFH8250543.1"/>
    <property type="molecule type" value="Genomic_DNA"/>
</dbReference>
<evidence type="ECO:0000313" key="2">
    <source>
        <dbReference type="Proteomes" id="UP001610861"/>
    </source>
</evidence>
<evidence type="ECO:0000313" key="1">
    <source>
        <dbReference type="EMBL" id="MFH8250543.1"/>
    </source>
</evidence>
<reference evidence="1 2" key="1">
    <citation type="submission" date="2024-09" db="EMBL/GenBank/DDBJ databases">
        <authorList>
            <person name="Pan X."/>
        </authorList>
    </citation>
    <scope>NUCLEOTIDE SEQUENCE [LARGE SCALE GENOMIC DNA]</scope>
    <source>
        <strain evidence="1 2">B2969</strain>
    </source>
</reference>
<name>A0ABW7Q8R3_9MICO</name>